<feature type="non-terminal residue" evidence="2">
    <location>
        <position position="1"/>
    </location>
</feature>
<protein>
    <recommendedName>
        <fullName evidence="1">PFL domain-containing protein</fullName>
    </recommendedName>
</protein>
<dbReference type="InterPro" id="IPR004184">
    <property type="entry name" value="PFL_dom"/>
</dbReference>
<comment type="caution">
    <text evidence="2">The sequence shown here is derived from an EMBL/GenBank/DDBJ whole genome shotgun (WGS) entry which is preliminary data.</text>
</comment>
<gene>
    <name evidence="2" type="ORF">S01H4_14805</name>
</gene>
<organism evidence="2">
    <name type="scientific">marine sediment metagenome</name>
    <dbReference type="NCBI Taxonomy" id="412755"/>
    <lineage>
        <taxon>unclassified sequences</taxon>
        <taxon>metagenomes</taxon>
        <taxon>ecological metagenomes</taxon>
    </lineage>
</organism>
<evidence type="ECO:0000313" key="2">
    <source>
        <dbReference type="EMBL" id="GAG64480.1"/>
    </source>
</evidence>
<dbReference type="Gene3D" id="3.20.70.20">
    <property type="match status" value="1"/>
</dbReference>
<reference evidence="2" key="1">
    <citation type="journal article" date="2014" name="Front. Microbiol.">
        <title>High frequency of phylogenetically diverse reductive dehalogenase-homologous genes in deep subseafloor sedimentary metagenomes.</title>
        <authorList>
            <person name="Kawai M."/>
            <person name="Futagami T."/>
            <person name="Toyoda A."/>
            <person name="Takaki Y."/>
            <person name="Nishi S."/>
            <person name="Hori S."/>
            <person name="Arai W."/>
            <person name="Tsubouchi T."/>
            <person name="Morono Y."/>
            <person name="Uchiyama I."/>
            <person name="Ito T."/>
            <person name="Fujiyama A."/>
            <person name="Inagaki F."/>
            <person name="Takami H."/>
        </authorList>
    </citation>
    <scope>NUCLEOTIDE SEQUENCE</scope>
    <source>
        <strain evidence="2">Expedition CK06-06</strain>
    </source>
</reference>
<evidence type="ECO:0000259" key="1">
    <source>
        <dbReference type="PROSITE" id="PS51554"/>
    </source>
</evidence>
<dbReference type="Pfam" id="PF02901">
    <property type="entry name" value="PFL-like"/>
    <property type="match status" value="1"/>
</dbReference>
<name>X0Z541_9ZZZZ</name>
<dbReference type="EMBL" id="BART01006486">
    <property type="protein sequence ID" value="GAG64480.1"/>
    <property type="molecule type" value="Genomic_DNA"/>
</dbReference>
<dbReference type="PROSITE" id="PS51554">
    <property type="entry name" value="PFL"/>
    <property type="match status" value="1"/>
</dbReference>
<dbReference type="GO" id="GO:0003824">
    <property type="term" value="F:catalytic activity"/>
    <property type="evidence" value="ECO:0007669"/>
    <property type="project" value="InterPro"/>
</dbReference>
<proteinExistence type="predicted"/>
<feature type="domain" description="PFL" evidence="1">
    <location>
        <begin position="1"/>
        <end position="75"/>
    </location>
</feature>
<sequence>LTRERALELLECLFIKMSEMGKMWDFATATYYGGFSLTQAMVVGGLNSRGEDATDVKIKVTTMEFSHTGSVKRSR</sequence>
<dbReference type="AlphaFoldDB" id="X0Z541"/>
<accession>X0Z541</accession>
<dbReference type="SUPFAM" id="SSF51998">
    <property type="entry name" value="PFL-like glycyl radical enzymes"/>
    <property type="match status" value="1"/>
</dbReference>